<dbReference type="GO" id="GO:0016051">
    <property type="term" value="P:carbohydrate biosynthetic process"/>
    <property type="evidence" value="ECO:0007669"/>
    <property type="project" value="InterPro"/>
</dbReference>
<evidence type="ECO:0000259" key="1">
    <source>
        <dbReference type="Pfam" id="PF03102"/>
    </source>
</evidence>
<dbReference type="InterPro" id="IPR013132">
    <property type="entry name" value="PseI/NeuA/B-like_N"/>
</dbReference>
<dbReference type="EMBL" id="VDFG01000505">
    <property type="protein sequence ID" value="MBA4465627.1"/>
    <property type="molecule type" value="Genomic_DNA"/>
</dbReference>
<dbReference type="Proteomes" id="UP000538075">
    <property type="component" value="Unassembled WGS sequence"/>
</dbReference>
<dbReference type="PANTHER" id="PTHR42966">
    <property type="entry name" value="N-ACETYLNEURAMINATE SYNTHASE"/>
    <property type="match status" value="1"/>
</dbReference>
<protein>
    <submittedName>
        <fullName evidence="2">N-acetylneuraminate synthase family protein</fullName>
    </submittedName>
</protein>
<feature type="domain" description="PseI/NeuA/B-like" evidence="1">
    <location>
        <begin position="1"/>
        <end position="115"/>
    </location>
</feature>
<dbReference type="AlphaFoldDB" id="A0A838WLX7"/>
<reference evidence="2 3" key="1">
    <citation type="journal article" date="2020" name="J. Appl. Phycol.">
        <title>Morphological changes and genome evolution in Raphidiopsis raciborskii CS-506 after 23 years in culture.</title>
        <authorList>
            <person name="Willis A."/>
            <person name="Bent S.J."/>
            <person name="Jameson I.D."/>
        </authorList>
    </citation>
    <scope>NUCLEOTIDE SEQUENCE [LARGE SCALE GENOMIC DNA]</scope>
    <source>
        <strain evidence="2 3">CS-506_A</strain>
    </source>
</reference>
<feature type="non-terminal residue" evidence="2">
    <location>
        <position position="115"/>
    </location>
</feature>
<evidence type="ECO:0000313" key="2">
    <source>
        <dbReference type="EMBL" id="MBA4465627.1"/>
    </source>
</evidence>
<name>A0A838WLX7_9CYAN</name>
<dbReference type="InterPro" id="IPR051690">
    <property type="entry name" value="PseI-like"/>
</dbReference>
<evidence type="ECO:0000313" key="3">
    <source>
        <dbReference type="Proteomes" id="UP000538075"/>
    </source>
</evidence>
<sequence length="115" mass="12225">GMANICELDETVRASREAGCQDLILLKCTSTYPSSAENSNIATIPHLRDLFNVEAGISDHTLGIGVSVASVAIGASVIEKHFTLSRSDGGVDASFSMEPEEMAQLVVESKRAWQA</sequence>
<proteinExistence type="predicted"/>
<feature type="non-terminal residue" evidence="2">
    <location>
        <position position="1"/>
    </location>
</feature>
<dbReference type="SUPFAM" id="SSF51569">
    <property type="entry name" value="Aldolase"/>
    <property type="match status" value="1"/>
</dbReference>
<dbReference type="PANTHER" id="PTHR42966:SF2">
    <property type="entry name" value="PSEUDAMINIC ACID SYNTHASE"/>
    <property type="match status" value="1"/>
</dbReference>
<comment type="caution">
    <text evidence="2">The sequence shown here is derived from an EMBL/GenBank/DDBJ whole genome shotgun (WGS) entry which is preliminary data.</text>
</comment>
<gene>
    <name evidence="2" type="ORF">FHK98_08150</name>
</gene>
<dbReference type="InterPro" id="IPR013785">
    <property type="entry name" value="Aldolase_TIM"/>
</dbReference>
<organism evidence="2 3">
    <name type="scientific">Cylindrospermopsis raciborskii CS-506_A</name>
    <dbReference type="NCBI Taxonomy" id="2585140"/>
    <lineage>
        <taxon>Bacteria</taxon>
        <taxon>Bacillati</taxon>
        <taxon>Cyanobacteriota</taxon>
        <taxon>Cyanophyceae</taxon>
        <taxon>Nostocales</taxon>
        <taxon>Aphanizomenonaceae</taxon>
        <taxon>Cylindrospermopsis</taxon>
    </lineage>
</organism>
<accession>A0A838WLX7</accession>
<dbReference type="Gene3D" id="3.20.20.70">
    <property type="entry name" value="Aldolase class I"/>
    <property type="match status" value="1"/>
</dbReference>
<dbReference type="GO" id="GO:0047444">
    <property type="term" value="F:N-acylneuraminate-9-phosphate synthase activity"/>
    <property type="evidence" value="ECO:0007669"/>
    <property type="project" value="TreeGrafter"/>
</dbReference>
<dbReference type="Pfam" id="PF03102">
    <property type="entry name" value="NeuB"/>
    <property type="match status" value="1"/>
</dbReference>